<dbReference type="Pfam" id="PF18370">
    <property type="entry name" value="RGI_lyase"/>
    <property type="match status" value="1"/>
</dbReference>
<evidence type="ECO:0000313" key="5">
    <source>
        <dbReference type="Proteomes" id="UP000245523"/>
    </source>
</evidence>
<feature type="chain" id="PRO_5046483662" description="Rhamnogalacturonan I lyase beta-sheet domain-containing protein" evidence="1">
    <location>
        <begin position="24"/>
        <end position="726"/>
    </location>
</feature>
<accession>A0ABX5LPY5</accession>
<evidence type="ECO:0008006" key="6">
    <source>
        <dbReference type="Google" id="ProtNLM"/>
    </source>
</evidence>
<dbReference type="InterPro" id="IPR013783">
    <property type="entry name" value="Ig-like_fold"/>
</dbReference>
<dbReference type="InterPro" id="IPR041624">
    <property type="entry name" value="RGI_lyase"/>
</dbReference>
<organism evidence="4 5">
    <name type="scientific">Hallerella porci</name>
    <dbReference type="NCBI Taxonomy" id="1945871"/>
    <lineage>
        <taxon>Bacteria</taxon>
        <taxon>Pseudomonadati</taxon>
        <taxon>Fibrobacterota</taxon>
        <taxon>Fibrobacteria</taxon>
        <taxon>Fibrobacterales</taxon>
        <taxon>Fibrobacteraceae</taxon>
        <taxon>Hallerella</taxon>
    </lineage>
</organism>
<dbReference type="InterPro" id="IPR028994">
    <property type="entry name" value="Integrin_alpha_N"/>
</dbReference>
<dbReference type="Proteomes" id="UP000245523">
    <property type="component" value="Unassembled WGS sequence"/>
</dbReference>
<dbReference type="RefSeq" id="WP_106197369.1">
    <property type="nucleotide sequence ID" value="NZ_JAXEIU010000053.1"/>
</dbReference>
<dbReference type="PANTHER" id="PTHR43118:SF1">
    <property type="entry name" value="RHAMNOGALACTURONAN LYASE (EUROFUNG)"/>
    <property type="match status" value="1"/>
</dbReference>
<dbReference type="Gene3D" id="2.60.40.10">
    <property type="entry name" value="Immunoglobulins"/>
    <property type="match status" value="1"/>
</dbReference>
<dbReference type="EMBL" id="QGHD01000001">
    <property type="protein sequence ID" value="PWL04201.1"/>
    <property type="molecule type" value="Genomic_DNA"/>
</dbReference>
<protein>
    <recommendedName>
        <fullName evidence="6">Rhamnogalacturonan I lyase beta-sheet domain-containing protein</fullName>
    </recommendedName>
</protein>
<gene>
    <name evidence="4" type="ORF">B0H50_101214</name>
</gene>
<name>A0ABX5LPY5_9BACT</name>
<proteinExistence type="predicted"/>
<dbReference type="InterPro" id="IPR049366">
    <property type="entry name" value="RGL11_C"/>
</dbReference>
<sequence length="726" mass="80921">MKQIQKVCVGLTFTLASISLAHAARNFEYLDRGVVAVRQNNTSALVSFRSLFDDDKNLAFNVYRVTGKDTVKVNASPLTKGTNVVDKKVDFSKENTYFVTKILNGVELKTKGSYTMPKNKGVGPYITVPIKAGSKIHFVWVGDLDGDGAYDYVLDRYSDNHQKLEAYSSKGKFLWEIDLGANSENKNNISPGASTIDVGMWDGATVYDIDSDGYAELILRIADGVKFGDGNVYQNAVANAQAIAIIDGRTGKLKATADVPKDYIKIGPMATMMEIGYLDGKNPSVVCWFKNRNANKSFNSLMVAYGYQNGKFKQLWKFDNKNGFAEAHQIRIADVDFDGKDEVLHMGYALNGDGTLRYSIDKVVHGDRWYVGAFSKNDKVMMGYGIQQKNPNGLLEYYYNASTGKIIWKHSVAPENTVDVGRGAVGDIDPNYDGFEVWSFQGTYNGPTGKKIADNYMYPVQRYWWDGDLGSESYNEGKIEKWDYKNKAVNRLLSTWKVYESSGSERGVAMFHGDILGDWREESILVNYTKNELVIFTTDIETEHRIYSLAQNPCYRNGMTAKGYVQASMLDYFLGWNMDAPKTPNIQIIGGNREAEFGNQKISSSSEMKNSSSSNFDLSSSSISSSSVSSSSVEFSSSAKQDSTTAISQLKNYRTWNIYRNENSVSLIAGSENVTARLFDLNGKLLLQKNVSAHEMLEIPTRQSMSLLIVQSKNQREVLKIKGSVK</sequence>
<feature type="domain" description="Rhamnogalacturonan lyase family 11 C-terminal" evidence="3">
    <location>
        <begin position="141"/>
        <end position="584"/>
    </location>
</feature>
<keyword evidence="1" id="KW-0732">Signal</keyword>
<feature type="domain" description="Rhamnogalacturonan I lyase beta-sheet" evidence="2">
    <location>
        <begin position="25"/>
        <end position="111"/>
    </location>
</feature>
<dbReference type="InterPro" id="IPR034641">
    <property type="entry name" value="RGL11"/>
</dbReference>
<comment type="caution">
    <text evidence="4">The sequence shown here is derived from an EMBL/GenBank/DDBJ whole genome shotgun (WGS) entry which is preliminary data.</text>
</comment>
<evidence type="ECO:0000259" key="2">
    <source>
        <dbReference type="Pfam" id="PF18370"/>
    </source>
</evidence>
<dbReference type="SUPFAM" id="SSF69318">
    <property type="entry name" value="Integrin alpha N-terminal domain"/>
    <property type="match status" value="1"/>
</dbReference>
<feature type="signal peptide" evidence="1">
    <location>
        <begin position="1"/>
        <end position="23"/>
    </location>
</feature>
<evidence type="ECO:0000313" key="4">
    <source>
        <dbReference type="EMBL" id="PWL04201.1"/>
    </source>
</evidence>
<evidence type="ECO:0000259" key="3">
    <source>
        <dbReference type="Pfam" id="PF21348"/>
    </source>
</evidence>
<dbReference type="Pfam" id="PF21348">
    <property type="entry name" value="RGL11_C"/>
    <property type="match status" value="1"/>
</dbReference>
<keyword evidence="5" id="KW-1185">Reference proteome</keyword>
<reference evidence="4 5" key="1">
    <citation type="submission" date="2018-05" db="EMBL/GenBank/DDBJ databases">
        <title>Animal gut microbial communities from fecal samples from Wisconsin, USA.</title>
        <authorList>
            <person name="Neumann A."/>
        </authorList>
    </citation>
    <scope>NUCLEOTIDE SEQUENCE [LARGE SCALE GENOMIC DNA]</scope>
    <source>
        <strain evidence="4 5">UWS4</strain>
    </source>
</reference>
<dbReference type="PANTHER" id="PTHR43118">
    <property type="entry name" value="RHAMNOGALACTURONAN LYASE (EUROFUNG)"/>
    <property type="match status" value="1"/>
</dbReference>
<evidence type="ECO:0000256" key="1">
    <source>
        <dbReference type="SAM" id="SignalP"/>
    </source>
</evidence>